<evidence type="ECO:0000256" key="3">
    <source>
        <dbReference type="ARBA" id="ARBA00012729"/>
    </source>
</evidence>
<dbReference type="GO" id="GO:0000272">
    <property type="term" value="P:polysaccharide catabolic process"/>
    <property type="evidence" value="ECO:0007669"/>
    <property type="project" value="UniProtKB-KW"/>
</dbReference>
<dbReference type="OrthoDB" id="76388at2759"/>
<evidence type="ECO:0000256" key="7">
    <source>
        <dbReference type="ARBA" id="ARBA00023277"/>
    </source>
</evidence>
<keyword evidence="5" id="KW-0146">Chitin degradation</keyword>
<evidence type="ECO:0000256" key="10">
    <source>
        <dbReference type="RuleBase" id="RU000489"/>
    </source>
</evidence>
<dbReference type="GO" id="GO:0005576">
    <property type="term" value="C:extracellular region"/>
    <property type="evidence" value="ECO:0007669"/>
    <property type="project" value="TreeGrafter"/>
</dbReference>
<accession>A0A3N4L0M8</accession>
<dbReference type="STRING" id="1392247.A0A3N4L0M8"/>
<dbReference type="PANTHER" id="PTHR11177">
    <property type="entry name" value="CHITINASE"/>
    <property type="match status" value="1"/>
</dbReference>
<protein>
    <recommendedName>
        <fullName evidence="3">chitinase</fullName>
        <ecNumber evidence="3">3.2.1.14</ecNumber>
    </recommendedName>
</protein>
<dbReference type="InterPro" id="IPR050314">
    <property type="entry name" value="Glycosyl_Hydrlase_18"/>
</dbReference>
<evidence type="ECO:0000256" key="5">
    <source>
        <dbReference type="ARBA" id="ARBA00023024"/>
    </source>
</evidence>
<evidence type="ECO:0000256" key="1">
    <source>
        <dbReference type="ARBA" id="ARBA00000822"/>
    </source>
</evidence>
<dbReference type="PANTHER" id="PTHR11177:SF317">
    <property type="entry name" value="CHITINASE 12-RELATED"/>
    <property type="match status" value="1"/>
</dbReference>
<dbReference type="Proteomes" id="UP000277580">
    <property type="component" value="Unassembled WGS sequence"/>
</dbReference>
<dbReference type="CDD" id="cd06548">
    <property type="entry name" value="GH18_chitinase"/>
    <property type="match status" value="1"/>
</dbReference>
<dbReference type="AlphaFoldDB" id="A0A3N4L0M8"/>
<dbReference type="GO" id="GO:0008843">
    <property type="term" value="F:endochitinase activity"/>
    <property type="evidence" value="ECO:0007669"/>
    <property type="project" value="UniProtKB-EC"/>
</dbReference>
<dbReference type="InParanoid" id="A0A3N4L0M8"/>
<dbReference type="FunFam" id="3.20.20.80:FF:000095">
    <property type="entry name" value="Endochitinase B1"/>
    <property type="match status" value="1"/>
</dbReference>
<evidence type="ECO:0000313" key="13">
    <source>
        <dbReference type="Proteomes" id="UP000277580"/>
    </source>
</evidence>
<keyword evidence="13" id="KW-1185">Reference proteome</keyword>
<dbReference type="InterPro" id="IPR029070">
    <property type="entry name" value="Chitinase_insertion_sf"/>
</dbReference>
<dbReference type="InterPro" id="IPR017853">
    <property type="entry name" value="GH"/>
</dbReference>
<dbReference type="InterPro" id="IPR001223">
    <property type="entry name" value="Glyco_hydro18_cat"/>
</dbReference>
<dbReference type="EMBL" id="ML119114">
    <property type="protein sequence ID" value="RPB15219.1"/>
    <property type="molecule type" value="Genomic_DNA"/>
</dbReference>
<dbReference type="Gene3D" id="3.10.50.10">
    <property type="match status" value="1"/>
</dbReference>
<dbReference type="PROSITE" id="PS51910">
    <property type="entry name" value="GH18_2"/>
    <property type="match status" value="1"/>
</dbReference>
<dbReference type="Gene3D" id="3.20.20.80">
    <property type="entry name" value="Glycosidases"/>
    <property type="match status" value="1"/>
</dbReference>
<dbReference type="SUPFAM" id="SSF51445">
    <property type="entry name" value="(Trans)glycosidases"/>
    <property type="match status" value="1"/>
</dbReference>
<sequence>MTGKKSVAYFVNWGIYGRNYQPQGVPAEYLTHILYSFANVRPESGEVYLSDTYSDLEKHYSTDSWNDVGTNVYGCIKQLFLLKKRNRKLKTLLSIGGWTYSCNFAVPASTAAGREKFASSSIELLKDLGFDGIDIDWEYPKDITEAQNFVLLLAECRRQLDAYAARHCPGTRLLLTIAAPCGTANYSKLLMREMNQYLDFWNLMAYDFAGSWDSSAGHQANLYKSHQHPASTPFSAHDAIEAYVSGGVPAHRIVMGLPLYGRAFENTNGPGHQFSGIGPGSWENGVWDYKDLARPGAHEIEDKNIGASWCYDQNSRVMVSYDTPSIAESKASYICSKGLAGGMWWELSGDKPITDPKSLIKTTVDTFGGIHALETTENLINYPASKYENLKNCFGSE</sequence>
<evidence type="ECO:0000256" key="2">
    <source>
        <dbReference type="ARBA" id="ARBA00008682"/>
    </source>
</evidence>
<evidence type="ECO:0000256" key="6">
    <source>
        <dbReference type="ARBA" id="ARBA00023180"/>
    </source>
</evidence>
<reference evidence="12 13" key="1">
    <citation type="journal article" date="2018" name="Nat. Ecol. Evol.">
        <title>Pezizomycetes genomes reveal the molecular basis of ectomycorrhizal truffle lifestyle.</title>
        <authorList>
            <person name="Murat C."/>
            <person name="Payen T."/>
            <person name="Noel B."/>
            <person name="Kuo A."/>
            <person name="Morin E."/>
            <person name="Chen J."/>
            <person name="Kohler A."/>
            <person name="Krizsan K."/>
            <person name="Balestrini R."/>
            <person name="Da Silva C."/>
            <person name="Montanini B."/>
            <person name="Hainaut M."/>
            <person name="Levati E."/>
            <person name="Barry K.W."/>
            <person name="Belfiori B."/>
            <person name="Cichocki N."/>
            <person name="Clum A."/>
            <person name="Dockter R.B."/>
            <person name="Fauchery L."/>
            <person name="Guy J."/>
            <person name="Iotti M."/>
            <person name="Le Tacon F."/>
            <person name="Lindquist E.A."/>
            <person name="Lipzen A."/>
            <person name="Malagnac F."/>
            <person name="Mello A."/>
            <person name="Molinier V."/>
            <person name="Miyauchi S."/>
            <person name="Poulain J."/>
            <person name="Riccioni C."/>
            <person name="Rubini A."/>
            <person name="Sitrit Y."/>
            <person name="Splivallo R."/>
            <person name="Traeger S."/>
            <person name="Wang M."/>
            <person name="Zifcakova L."/>
            <person name="Wipf D."/>
            <person name="Zambonelli A."/>
            <person name="Paolocci F."/>
            <person name="Nowrousian M."/>
            <person name="Ottonello S."/>
            <person name="Baldrian P."/>
            <person name="Spatafora J.W."/>
            <person name="Henrissat B."/>
            <person name="Nagy L.G."/>
            <person name="Aury J.M."/>
            <person name="Wincker P."/>
            <person name="Grigoriev I.V."/>
            <person name="Bonfante P."/>
            <person name="Martin F.M."/>
        </authorList>
    </citation>
    <scope>NUCLEOTIDE SEQUENCE [LARGE SCALE GENOMIC DNA]</scope>
    <source>
        <strain evidence="12 13">CCBAS932</strain>
    </source>
</reference>
<keyword evidence="4 10" id="KW-0378">Hydrolase</keyword>
<evidence type="ECO:0000313" key="12">
    <source>
        <dbReference type="EMBL" id="RPB15219.1"/>
    </source>
</evidence>
<dbReference type="Pfam" id="PF00704">
    <property type="entry name" value="Glyco_hydro_18"/>
    <property type="match status" value="1"/>
</dbReference>
<comment type="similarity">
    <text evidence="2">Belongs to the glycosyl hydrolase 18 family. Chitinase class V subfamily.</text>
</comment>
<dbReference type="GO" id="GO:0008061">
    <property type="term" value="F:chitin binding"/>
    <property type="evidence" value="ECO:0007669"/>
    <property type="project" value="InterPro"/>
</dbReference>
<keyword evidence="6" id="KW-0325">Glycoprotein</keyword>
<gene>
    <name evidence="12" type="ORF">P167DRAFT_483275</name>
</gene>
<organism evidence="12 13">
    <name type="scientific">Morchella conica CCBAS932</name>
    <dbReference type="NCBI Taxonomy" id="1392247"/>
    <lineage>
        <taxon>Eukaryota</taxon>
        <taxon>Fungi</taxon>
        <taxon>Dikarya</taxon>
        <taxon>Ascomycota</taxon>
        <taxon>Pezizomycotina</taxon>
        <taxon>Pezizomycetes</taxon>
        <taxon>Pezizales</taxon>
        <taxon>Morchellaceae</taxon>
        <taxon>Morchella</taxon>
    </lineage>
</organism>
<dbReference type="GO" id="GO:0006032">
    <property type="term" value="P:chitin catabolic process"/>
    <property type="evidence" value="ECO:0007669"/>
    <property type="project" value="UniProtKB-KW"/>
</dbReference>
<evidence type="ECO:0000256" key="8">
    <source>
        <dbReference type="ARBA" id="ARBA00023295"/>
    </source>
</evidence>
<dbReference type="PROSITE" id="PS01095">
    <property type="entry name" value="GH18_1"/>
    <property type="match status" value="1"/>
</dbReference>
<dbReference type="SUPFAM" id="SSF54556">
    <property type="entry name" value="Chitinase insertion domain"/>
    <property type="match status" value="1"/>
</dbReference>
<feature type="domain" description="GH18" evidence="11">
    <location>
        <begin position="4"/>
        <end position="370"/>
    </location>
</feature>
<comment type="catalytic activity">
    <reaction evidence="1">
        <text>Random endo-hydrolysis of N-acetyl-beta-D-glucosaminide (1-&gt;4)-beta-linkages in chitin and chitodextrins.</text>
        <dbReference type="EC" id="3.2.1.14"/>
    </reaction>
</comment>
<keyword evidence="9" id="KW-0624">Polysaccharide degradation</keyword>
<proteinExistence type="inferred from homology"/>
<name>A0A3N4L0M8_9PEZI</name>
<dbReference type="SMART" id="SM00636">
    <property type="entry name" value="Glyco_18"/>
    <property type="match status" value="1"/>
</dbReference>
<dbReference type="InterPro" id="IPR011583">
    <property type="entry name" value="Chitinase_II/V-like_cat"/>
</dbReference>
<keyword evidence="8 10" id="KW-0326">Glycosidase</keyword>
<dbReference type="EC" id="3.2.1.14" evidence="3"/>
<evidence type="ECO:0000256" key="9">
    <source>
        <dbReference type="ARBA" id="ARBA00023326"/>
    </source>
</evidence>
<dbReference type="InterPro" id="IPR001579">
    <property type="entry name" value="Glyco_hydro_18_chit_AS"/>
</dbReference>
<evidence type="ECO:0000259" key="11">
    <source>
        <dbReference type="PROSITE" id="PS51910"/>
    </source>
</evidence>
<dbReference type="FunCoup" id="A0A3N4L0M8">
    <property type="interactions" value="572"/>
</dbReference>
<evidence type="ECO:0000256" key="4">
    <source>
        <dbReference type="ARBA" id="ARBA00022801"/>
    </source>
</evidence>
<dbReference type="FunFam" id="3.10.50.10:FF:000005">
    <property type="entry name" value="Endochitinase B1"/>
    <property type="match status" value="1"/>
</dbReference>
<keyword evidence="7" id="KW-0119">Carbohydrate metabolism</keyword>